<dbReference type="PANTHER" id="PTHR40086:SF1">
    <property type="entry name" value="CELL CYCLE REGULATOR CCRZ"/>
    <property type="match status" value="1"/>
</dbReference>
<gene>
    <name evidence="1" type="ORF">N479_22245</name>
</gene>
<dbReference type="SUPFAM" id="SSF56112">
    <property type="entry name" value="Protein kinase-like (PK-like)"/>
    <property type="match status" value="1"/>
</dbReference>
<dbReference type="InterPro" id="IPR052077">
    <property type="entry name" value="CcrZ_PhaseVar_Mediator"/>
</dbReference>
<dbReference type="Pfam" id="PF01633">
    <property type="entry name" value="Choline_kinase"/>
    <property type="match status" value="1"/>
</dbReference>
<name>A0A0F6A5R5_9GAMM</name>
<dbReference type="EMBL" id="AUXW01000186">
    <property type="protein sequence ID" value="KKE81525.1"/>
    <property type="molecule type" value="Genomic_DNA"/>
</dbReference>
<accession>A0A0F6A5R5</accession>
<evidence type="ECO:0000313" key="1">
    <source>
        <dbReference type="EMBL" id="KKE81525.1"/>
    </source>
</evidence>
<comment type="caution">
    <text evidence="1">The sequence shown here is derived from an EMBL/GenBank/DDBJ whole genome shotgun (WGS) entry which is preliminary data.</text>
</comment>
<dbReference type="PANTHER" id="PTHR40086">
    <property type="entry name" value="PHOSPHOTRANSFERASE YTMP-RELATED"/>
    <property type="match status" value="1"/>
</dbReference>
<dbReference type="Proteomes" id="UP000033434">
    <property type="component" value="Unassembled WGS sequence"/>
</dbReference>
<dbReference type="Gene3D" id="3.90.1200.10">
    <property type="match status" value="1"/>
</dbReference>
<evidence type="ECO:0008006" key="3">
    <source>
        <dbReference type="Google" id="ProtNLM"/>
    </source>
</evidence>
<sequence>MRSFDDSDALDALNRLFPYKSVKHVKRLDAGLSNINFYAELGNEPCLLKAFNRSLPETALAIQNKLATQGVTQSVICIDKIERLAVLEYLIALDIPPVLDTELLEVLVKVHHFSSQCNIVLDLAAEVSKASKQLDAMEIGGYLTHKLKQFPADIRYCHNDLVRENILKTSSGVYLIDFEYAGQNDVFFDLAALCCSFELSSSQSVQMLADYFRLQHVQLPSYAVSKLSVYIGIYLVVSIAWYESRKVSQGYDVLYKQFMIWCQQYDLALPRKA</sequence>
<dbReference type="PATRIC" id="fig|1129367.4.peg.4623"/>
<evidence type="ECO:0000313" key="2">
    <source>
        <dbReference type="Proteomes" id="UP000033434"/>
    </source>
</evidence>
<reference evidence="1 2" key="1">
    <citation type="journal article" date="2015" name="BMC Genomics">
        <title>Genome mining reveals unlocked bioactive potential of marine Gram-negative bacteria.</title>
        <authorList>
            <person name="Machado H."/>
            <person name="Sonnenschein E.C."/>
            <person name="Melchiorsen J."/>
            <person name="Gram L."/>
        </authorList>
    </citation>
    <scope>NUCLEOTIDE SEQUENCE [LARGE SCALE GENOMIC DNA]</scope>
    <source>
        <strain evidence="1 2">S4054</strain>
    </source>
</reference>
<dbReference type="RefSeq" id="WP_046357971.1">
    <property type="nucleotide sequence ID" value="NZ_AUXW01000186.1"/>
</dbReference>
<proteinExistence type="predicted"/>
<organism evidence="1 2">
    <name type="scientific">Pseudoalteromonas luteoviolacea S4054</name>
    <dbReference type="NCBI Taxonomy" id="1129367"/>
    <lineage>
        <taxon>Bacteria</taxon>
        <taxon>Pseudomonadati</taxon>
        <taxon>Pseudomonadota</taxon>
        <taxon>Gammaproteobacteria</taxon>
        <taxon>Alteromonadales</taxon>
        <taxon>Pseudoalteromonadaceae</taxon>
        <taxon>Pseudoalteromonas</taxon>
    </lineage>
</organism>
<protein>
    <recommendedName>
        <fullName evidence="3">Aminoglycoside phosphotransferase domain-containing protein</fullName>
    </recommendedName>
</protein>
<dbReference type="InterPro" id="IPR011009">
    <property type="entry name" value="Kinase-like_dom_sf"/>
</dbReference>
<dbReference type="AlphaFoldDB" id="A0A0F6A5R5"/>